<dbReference type="AlphaFoldDB" id="A0A7G1IP77"/>
<dbReference type="EMBL" id="AP023343">
    <property type="protein sequence ID" value="BCI92781.1"/>
    <property type="molecule type" value="Genomic_DNA"/>
</dbReference>
<keyword evidence="8" id="KW-1185">Reference proteome</keyword>
<evidence type="ECO:0000256" key="3">
    <source>
        <dbReference type="ARBA" id="ARBA00022989"/>
    </source>
</evidence>
<feature type="transmembrane region" description="Helical" evidence="5">
    <location>
        <begin position="52"/>
        <end position="76"/>
    </location>
</feature>
<dbReference type="Pfam" id="PF06472">
    <property type="entry name" value="ABC_membrane_2"/>
    <property type="match status" value="1"/>
</dbReference>
<dbReference type="InterPro" id="IPR011527">
    <property type="entry name" value="ABC1_TM_dom"/>
</dbReference>
<feature type="domain" description="ABC transmembrane type-1" evidence="6">
    <location>
        <begin position="1"/>
        <end position="80"/>
    </location>
</feature>
<accession>A0A7G1IP77</accession>
<comment type="subcellular location">
    <subcellularLocation>
        <location evidence="1">Membrane</location>
        <topology evidence="1">Multi-pass membrane protein</topology>
    </subcellularLocation>
</comment>
<sequence length="80" mass="8842">MFGALLLSVITSVRLTVLFTYYSNDLYSALQAAFQGAAAGNDAVRDSGIHGFWVAIWTFCVIATLQVIQVMTDLYVTQRF</sequence>
<keyword evidence="2 5" id="KW-0812">Transmembrane</keyword>
<evidence type="ECO:0000313" key="8">
    <source>
        <dbReference type="Proteomes" id="UP000516380"/>
    </source>
</evidence>
<dbReference type="GO" id="GO:0005524">
    <property type="term" value="F:ATP binding"/>
    <property type="evidence" value="ECO:0007669"/>
    <property type="project" value="InterPro"/>
</dbReference>
<dbReference type="Proteomes" id="UP000516380">
    <property type="component" value="Chromosome"/>
</dbReference>
<dbReference type="GO" id="GO:0016020">
    <property type="term" value="C:membrane"/>
    <property type="evidence" value="ECO:0007669"/>
    <property type="project" value="UniProtKB-SubCell"/>
</dbReference>
<gene>
    <name evidence="7" type="ORF">NIIDMKKI_79870</name>
</gene>
<proteinExistence type="predicted"/>
<name>A0A7G1IP77_MYCKA</name>
<keyword evidence="4 5" id="KW-0472">Membrane</keyword>
<dbReference type="GO" id="GO:0140359">
    <property type="term" value="F:ABC-type transporter activity"/>
    <property type="evidence" value="ECO:0007669"/>
    <property type="project" value="InterPro"/>
</dbReference>
<evidence type="ECO:0000256" key="1">
    <source>
        <dbReference type="ARBA" id="ARBA00004141"/>
    </source>
</evidence>
<evidence type="ECO:0000256" key="2">
    <source>
        <dbReference type="ARBA" id="ARBA00022692"/>
    </source>
</evidence>
<evidence type="ECO:0000259" key="6">
    <source>
        <dbReference type="Pfam" id="PF06472"/>
    </source>
</evidence>
<evidence type="ECO:0000256" key="5">
    <source>
        <dbReference type="SAM" id="Phobius"/>
    </source>
</evidence>
<evidence type="ECO:0000256" key="4">
    <source>
        <dbReference type="ARBA" id="ARBA00023136"/>
    </source>
</evidence>
<reference evidence="7 8" key="1">
    <citation type="submission" date="2020-07" db="EMBL/GenBank/DDBJ databases">
        <title>Mycobacterium kansasii (former subtype) with zoonotic potential isolated from diseased indoor pet cat, Japan.</title>
        <authorList>
            <person name="Fukano H."/>
            <person name="Terazono T."/>
            <person name="Hoshino Y."/>
        </authorList>
    </citation>
    <scope>NUCLEOTIDE SEQUENCE [LARGE SCALE GENOMIC DNA]</scope>
    <source>
        <strain evidence="7 8">Kuro-I</strain>
    </source>
</reference>
<keyword evidence="3 5" id="KW-1133">Transmembrane helix</keyword>
<evidence type="ECO:0000313" key="7">
    <source>
        <dbReference type="EMBL" id="BCI92781.1"/>
    </source>
</evidence>
<organism evidence="7 8">
    <name type="scientific">Mycobacterium kansasii</name>
    <dbReference type="NCBI Taxonomy" id="1768"/>
    <lineage>
        <taxon>Bacteria</taxon>
        <taxon>Bacillati</taxon>
        <taxon>Actinomycetota</taxon>
        <taxon>Actinomycetes</taxon>
        <taxon>Mycobacteriales</taxon>
        <taxon>Mycobacteriaceae</taxon>
        <taxon>Mycobacterium</taxon>
    </lineage>
</organism>
<protein>
    <recommendedName>
        <fullName evidence="6">ABC transmembrane type-1 domain-containing protein</fullName>
    </recommendedName>
</protein>